<name>A0A4Z0RAS6_9FIRM</name>
<protein>
    <submittedName>
        <fullName evidence="3">Cupin domain-containing protein</fullName>
    </submittedName>
</protein>
<dbReference type="InterPro" id="IPR011051">
    <property type="entry name" value="RmlC_Cupin_sf"/>
</dbReference>
<keyword evidence="1" id="KW-0479">Metal-binding</keyword>
<evidence type="ECO:0000313" key="4">
    <source>
        <dbReference type="Proteomes" id="UP000298460"/>
    </source>
</evidence>
<evidence type="ECO:0000256" key="1">
    <source>
        <dbReference type="ARBA" id="ARBA00022723"/>
    </source>
</evidence>
<dbReference type="PANTHER" id="PTHR35848:SF6">
    <property type="entry name" value="CUPIN TYPE-2 DOMAIN-CONTAINING PROTEIN"/>
    <property type="match status" value="1"/>
</dbReference>
<dbReference type="AlphaFoldDB" id="A0A4Z0RAS6"/>
<dbReference type="Gene3D" id="2.60.120.10">
    <property type="entry name" value="Jelly Rolls"/>
    <property type="match status" value="1"/>
</dbReference>
<dbReference type="InterPro" id="IPR014710">
    <property type="entry name" value="RmlC-like_jellyroll"/>
</dbReference>
<evidence type="ECO:0000259" key="2">
    <source>
        <dbReference type="Pfam" id="PF07883"/>
    </source>
</evidence>
<sequence length="118" mass="12896">MFKKVNVMEAHFEQATGRVVAELLSAAANGAEKVTCRVVSILPETKGGSRKPHIHPDVEEVIFVLTGEGRVWIEGEEILIEKDDLIMIPTAVQHRIINSSEAALDLLCVFPAAEIPIP</sequence>
<feature type="domain" description="Cupin type-2" evidence="2">
    <location>
        <begin position="46"/>
        <end position="110"/>
    </location>
</feature>
<dbReference type="EMBL" id="SPQQ01000002">
    <property type="protein sequence ID" value="TGE39113.1"/>
    <property type="molecule type" value="Genomic_DNA"/>
</dbReference>
<dbReference type="Pfam" id="PF07883">
    <property type="entry name" value="Cupin_2"/>
    <property type="match status" value="1"/>
</dbReference>
<dbReference type="RefSeq" id="WP_135545606.1">
    <property type="nucleotide sequence ID" value="NZ_SPQQ01000002.1"/>
</dbReference>
<keyword evidence="4" id="KW-1185">Reference proteome</keyword>
<evidence type="ECO:0000313" key="3">
    <source>
        <dbReference type="EMBL" id="TGE39113.1"/>
    </source>
</evidence>
<dbReference type="GO" id="GO:0046872">
    <property type="term" value="F:metal ion binding"/>
    <property type="evidence" value="ECO:0007669"/>
    <property type="project" value="UniProtKB-KW"/>
</dbReference>
<dbReference type="SUPFAM" id="SSF51182">
    <property type="entry name" value="RmlC-like cupins"/>
    <property type="match status" value="1"/>
</dbReference>
<dbReference type="OrthoDB" id="9782503at2"/>
<dbReference type="Proteomes" id="UP000298460">
    <property type="component" value="Unassembled WGS sequence"/>
</dbReference>
<dbReference type="InterPro" id="IPR013096">
    <property type="entry name" value="Cupin_2"/>
</dbReference>
<comment type="caution">
    <text evidence="3">The sequence shown here is derived from an EMBL/GenBank/DDBJ whole genome shotgun (WGS) entry which is preliminary data.</text>
</comment>
<accession>A0A4Z0RAS6</accession>
<proteinExistence type="predicted"/>
<gene>
    <name evidence="3" type="ORF">E4K67_06510</name>
</gene>
<organism evidence="3 4">
    <name type="scientific">Desulfosporosinus fructosivorans</name>
    <dbReference type="NCBI Taxonomy" id="2018669"/>
    <lineage>
        <taxon>Bacteria</taxon>
        <taxon>Bacillati</taxon>
        <taxon>Bacillota</taxon>
        <taxon>Clostridia</taxon>
        <taxon>Eubacteriales</taxon>
        <taxon>Desulfitobacteriaceae</taxon>
        <taxon>Desulfosporosinus</taxon>
    </lineage>
</organism>
<dbReference type="PANTHER" id="PTHR35848">
    <property type="entry name" value="OXALATE-BINDING PROTEIN"/>
    <property type="match status" value="1"/>
</dbReference>
<reference evidence="3 4" key="1">
    <citation type="submission" date="2019-03" db="EMBL/GenBank/DDBJ databases">
        <title>Draft Genome Sequence of Desulfosporosinus fructosivorans Strain 63.6F, Isolated from Marine Sediment in the Baltic Sea.</title>
        <authorList>
            <person name="Hausmann B."/>
            <person name="Vandieken V."/>
            <person name="Pjevac P."/>
            <person name="Schreck K."/>
            <person name="Herbold C.W."/>
            <person name="Loy A."/>
        </authorList>
    </citation>
    <scope>NUCLEOTIDE SEQUENCE [LARGE SCALE GENOMIC DNA]</scope>
    <source>
        <strain evidence="3 4">63.6F</strain>
    </source>
</reference>
<dbReference type="InterPro" id="IPR051610">
    <property type="entry name" value="GPI/OXD"/>
</dbReference>